<protein>
    <recommendedName>
        <fullName evidence="1">C2H2-type domain-containing protein</fullName>
    </recommendedName>
</protein>
<name>A0A6A6ZML6_9PLEO</name>
<dbReference type="InterPro" id="IPR013087">
    <property type="entry name" value="Znf_C2H2_type"/>
</dbReference>
<evidence type="ECO:0000313" key="3">
    <source>
        <dbReference type="Proteomes" id="UP000799424"/>
    </source>
</evidence>
<feature type="non-terminal residue" evidence="2">
    <location>
        <position position="1"/>
    </location>
</feature>
<evidence type="ECO:0000259" key="1">
    <source>
        <dbReference type="PROSITE" id="PS00028"/>
    </source>
</evidence>
<proteinExistence type="predicted"/>
<dbReference type="OrthoDB" id="3782456at2759"/>
<keyword evidence="3" id="KW-1185">Reference proteome</keyword>
<dbReference type="PROSITE" id="PS00028">
    <property type="entry name" value="ZINC_FINGER_C2H2_1"/>
    <property type="match status" value="1"/>
</dbReference>
<dbReference type="AlphaFoldDB" id="A0A6A6ZML6"/>
<dbReference type="Proteomes" id="UP000799424">
    <property type="component" value="Unassembled WGS sequence"/>
</dbReference>
<organism evidence="2 3">
    <name type="scientific">Ophiobolus disseminans</name>
    <dbReference type="NCBI Taxonomy" id="1469910"/>
    <lineage>
        <taxon>Eukaryota</taxon>
        <taxon>Fungi</taxon>
        <taxon>Dikarya</taxon>
        <taxon>Ascomycota</taxon>
        <taxon>Pezizomycotina</taxon>
        <taxon>Dothideomycetes</taxon>
        <taxon>Pleosporomycetidae</taxon>
        <taxon>Pleosporales</taxon>
        <taxon>Pleosporineae</taxon>
        <taxon>Phaeosphaeriaceae</taxon>
        <taxon>Ophiobolus</taxon>
    </lineage>
</organism>
<gene>
    <name evidence="2" type="ORF">CC86DRAFT_256078</name>
</gene>
<feature type="domain" description="C2H2-type" evidence="1">
    <location>
        <begin position="291"/>
        <end position="315"/>
    </location>
</feature>
<dbReference type="EMBL" id="MU006235">
    <property type="protein sequence ID" value="KAF2822310.1"/>
    <property type="molecule type" value="Genomic_DNA"/>
</dbReference>
<reference evidence="2" key="1">
    <citation type="journal article" date="2020" name="Stud. Mycol.">
        <title>101 Dothideomycetes genomes: a test case for predicting lifestyles and emergence of pathogens.</title>
        <authorList>
            <person name="Haridas S."/>
            <person name="Albert R."/>
            <person name="Binder M."/>
            <person name="Bloem J."/>
            <person name="Labutti K."/>
            <person name="Salamov A."/>
            <person name="Andreopoulos B."/>
            <person name="Baker S."/>
            <person name="Barry K."/>
            <person name="Bills G."/>
            <person name="Bluhm B."/>
            <person name="Cannon C."/>
            <person name="Castanera R."/>
            <person name="Culley D."/>
            <person name="Daum C."/>
            <person name="Ezra D."/>
            <person name="Gonzalez J."/>
            <person name="Henrissat B."/>
            <person name="Kuo A."/>
            <person name="Liang C."/>
            <person name="Lipzen A."/>
            <person name="Lutzoni F."/>
            <person name="Magnuson J."/>
            <person name="Mondo S."/>
            <person name="Nolan M."/>
            <person name="Ohm R."/>
            <person name="Pangilinan J."/>
            <person name="Park H.-J."/>
            <person name="Ramirez L."/>
            <person name="Alfaro M."/>
            <person name="Sun H."/>
            <person name="Tritt A."/>
            <person name="Yoshinaga Y."/>
            <person name="Zwiers L.-H."/>
            <person name="Turgeon B."/>
            <person name="Goodwin S."/>
            <person name="Spatafora J."/>
            <person name="Crous P."/>
            <person name="Grigoriev I."/>
        </authorList>
    </citation>
    <scope>NUCLEOTIDE SEQUENCE</scope>
    <source>
        <strain evidence="2">CBS 113818</strain>
    </source>
</reference>
<sequence>LCMDHNEKVLVPFRYFVEPTLQLSRTPPCQPFHFLRLHMDLQLIVYECCDLSTLFQLMRTCSRTRGPAAKYFWANTLETYWYHSSDYCLFDYGSHQCPIIRHCPEFARRIKKVELNLLRLEHFFAELGEQLDGPYRPAVSTATKAQDFWSKVERAFPAVKKMVLTGMLPRRALPPPPGEFDIAYPMIETVLNCALPHIAAYVAFDRGNSPRSRSYTLWQVTSGLESTWQVVNKHWTPTRILLPPRRFTDSPLRDLLTFTRMNYALHLETRGLDWLKIETYARYPLDGVIRCPRLDCDATFTERSQWKQHLHDTSHWRLGPGYTREGDWAMELLCFKGTPISEQAAVEARQQRIDAGYKHTKKFQWRVGCGWSQEGTEQRRLFEE</sequence>
<accession>A0A6A6ZML6</accession>
<evidence type="ECO:0000313" key="2">
    <source>
        <dbReference type="EMBL" id="KAF2822310.1"/>
    </source>
</evidence>
<feature type="non-terminal residue" evidence="2">
    <location>
        <position position="384"/>
    </location>
</feature>